<accession>X1D137</accession>
<organism evidence="1">
    <name type="scientific">marine sediment metagenome</name>
    <dbReference type="NCBI Taxonomy" id="412755"/>
    <lineage>
        <taxon>unclassified sequences</taxon>
        <taxon>metagenomes</taxon>
        <taxon>ecological metagenomes</taxon>
    </lineage>
</organism>
<dbReference type="AlphaFoldDB" id="X1D137"/>
<dbReference type="EMBL" id="BART01038138">
    <property type="protein sequence ID" value="GAH14521.1"/>
    <property type="molecule type" value="Genomic_DNA"/>
</dbReference>
<evidence type="ECO:0000313" key="1">
    <source>
        <dbReference type="EMBL" id="GAH14521.1"/>
    </source>
</evidence>
<feature type="non-terminal residue" evidence="1">
    <location>
        <position position="1"/>
    </location>
</feature>
<name>X1D137_9ZZZZ</name>
<protein>
    <submittedName>
        <fullName evidence="1">Uncharacterized protein</fullName>
    </submittedName>
</protein>
<gene>
    <name evidence="1" type="ORF">S01H4_63426</name>
</gene>
<proteinExistence type="predicted"/>
<reference evidence="1" key="1">
    <citation type="journal article" date="2014" name="Front. Microbiol.">
        <title>High frequency of phylogenetically diverse reductive dehalogenase-homologous genes in deep subseafloor sedimentary metagenomes.</title>
        <authorList>
            <person name="Kawai M."/>
            <person name="Futagami T."/>
            <person name="Toyoda A."/>
            <person name="Takaki Y."/>
            <person name="Nishi S."/>
            <person name="Hori S."/>
            <person name="Arai W."/>
            <person name="Tsubouchi T."/>
            <person name="Morono Y."/>
            <person name="Uchiyama I."/>
            <person name="Ito T."/>
            <person name="Fujiyama A."/>
            <person name="Inagaki F."/>
            <person name="Takami H."/>
        </authorList>
    </citation>
    <scope>NUCLEOTIDE SEQUENCE</scope>
    <source>
        <strain evidence="1">Expedition CK06-06</strain>
    </source>
</reference>
<comment type="caution">
    <text evidence="1">The sequence shown here is derived from an EMBL/GenBank/DDBJ whole genome shotgun (WGS) entry which is preliminary data.</text>
</comment>
<sequence>PKNYGGYTEECIELTFLYEIRYVSAFNCKRFHL</sequence>